<evidence type="ECO:0000256" key="1">
    <source>
        <dbReference type="ARBA" id="ARBA00004429"/>
    </source>
</evidence>
<evidence type="ECO:0000256" key="7">
    <source>
        <dbReference type="ARBA" id="ARBA00023136"/>
    </source>
</evidence>
<dbReference type="PANTHER" id="PTHR32063:SF34">
    <property type="entry name" value="MULTIDRUG RESISTANCE PROTEIN MDTC"/>
    <property type="match status" value="1"/>
</dbReference>
<evidence type="ECO:0000256" key="2">
    <source>
        <dbReference type="ARBA" id="ARBA00022448"/>
    </source>
</evidence>
<keyword evidence="5 8" id="KW-0812">Transmembrane</keyword>
<name>A0A6A7N2W3_9BURK</name>
<feature type="transmembrane region" description="Helical" evidence="8">
    <location>
        <begin position="918"/>
        <end position="937"/>
    </location>
</feature>
<dbReference type="FunFam" id="3.30.70.1430:FF:000001">
    <property type="entry name" value="Efflux pump membrane transporter"/>
    <property type="match status" value="1"/>
</dbReference>
<evidence type="ECO:0000256" key="8">
    <source>
        <dbReference type="SAM" id="Phobius"/>
    </source>
</evidence>
<dbReference type="Proteomes" id="UP000440498">
    <property type="component" value="Unassembled WGS sequence"/>
</dbReference>
<evidence type="ECO:0000313" key="9">
    <source>
        <dbReference type="EMBL" id="MQA39332.1"/>
    </source>
</evidence>
<proteinExistence type="predicted"/>
<keyword evidence="4" id="KW-0997">Cell inner membrane</keyword>
<comment type="caution">
    <text evidence="9">The sequence shown here is derived from an EMBL/GenBank/DDBJ whole genome shotgun (WGS) entry which is preliminary data.</text>
</comment>
<keyword evidence="3" id="KW-1003">Cell membrane</keyword>
<dbReference type="EMBL" id="WHUG01000005">
    <property type="protein sequence ID" value="MQA39332.1"/>
    <property type="molecule type" value="Genomic_DNA"/>
</dbReference>
<keyword evidence="7 8" id="KW-0472">Membrane</keyword>
<dbReference type="GO" id="GO:0042910">
    <property type="term" value="F:xenobiotic transmembrane transporter activity"/>
    <property type="evidence" value="ECO:0007669"/>
    <property type="project" value="TreeGrafter"/>
</dbReference>
<feature type="transmembrane region" description="Helical" evidence="8">
    <location>
        <begin position="1048"/>
        <end position="1073"/>
    </location>
</feature>
<keyword evidence="2" id="KW-0813">Transport</keyword>
<dbReference type="Gene3D" id="3.30.70.1320">
    <property type="entry name" value="Multidrug efflux transporter AcrB pore domain like"/>
    <property type="match status" value="1"/>
</dbReference>
<keyword evidence="10" id="KW-1185">Reference proteome</keyword>
<dbReference type="InterPro" id="IPR001036">
    <property type="entry name" value="Acrflvin-R"/>
</dbReference>
<dbReference type="AlphaFoldDB" id="A0A6A7N2W3"/>
<evidence type="ECO:0000256" key="5">
    <source>
        <dbReference type="ARBA" id="ARBA00022692"/>
    </source>
</evidence>
<dbReference type="RefSeq" id="WP_328595817.1">
    <property type="nucleotide sequence ID" value="NZ_WHUG01000005.1"/>
</dbReference>
<evidence type="ECO:0000256" key="3">
    <source>
        <dbReference type="ARBA" id="ARBA00022475"/>
    </source>
</evidence>
<dbReference type="PANTHER" id="PTHR32063">
    <property type="match status" value="1"/>
</dbReference>
<feature type="transmembrane region" description="Helical" evidence="8">
    <location>
        <begin position="364"/>
        <end position="385"/>
    </location>
</feature>
<protein>
    <submittedName>
        <fullName evidence="9">MMPL family transporter</fullName>
    </submittedName>
</protein>
<feature type="transmembrane region" description="Helical" evidence="8">
    <location>
        <begin position="467"/>
        <end position="494"/>
    </location>
</feature>
<sequence>MNLSSPFVKRPIATVLLTCGLALAGIGAFFVLPVAPLPQVDFPVISVNANLPGASPATMATSVSTPLERHLGVIAGVNEMTSQSNTGSSSVTLQFDLNRNVDSVAREVQAAINASRVDLPATLRSNPTYRKANTSGIPVMILALTSDTRTPGQIFDAVSNTVLQRLSQVTGVGDVELGGSSLPAVRVELNPYALNRYGLSAEDVRAAIQATNANRPRGALQGNGRRLQIYSVSANASGGRSAADYRNLVVGWRNDTAIRLQDVAQVIDGVEDNNNLGLFNGKPAIIVILRSQAGANVIETVNSVRAQLPQLQAQLPPDVKIDVASDSTNSIRSSLHEIEITLIISILLVVLVVSAFLRSVRATIVPAVATVVSLLGTFGAMYLLGFSLNNLSLMALTVATGFVVDDAIVVLENTTRHIEAGMDRFEAALLGAREVGFTVLSISLSLIAVFIPLLFMGGQFGALFKEFAVTLSAAVMISLVVSLTTTPMMCAWLLKPGHVHAKPPGRIARFFERGFDFILKGYEHSLDWALSSVWLVMLSLVFVIGLNFYLFAAIPKGGFPQQDTGQINGGIRADQSISFQAMQGKLKQLVNIIKDDPDVATVVGFTGGRRAGGGFMFINLKPASQRTVAGQAVIARLRPKLARVTGVSLFLSPVQDLRAGGRQANSNYQYTLKSDNQADLKKWASRLADAMKGQKALTDVDTDQADNGVETFVTIDKNSASRLGLSARDVDNALYNSFGQRQVATIYSELNQYHVIMEVPREFAKSPAALNDVYVPSKGLPAPSASNPNGAPVALTVASSATSSGTSTSSTAASATPANVAAPAVKDASSGSALSTKATTMVPLSTLASFAESSAPTSINHQDGELATTIAFNLQPGTSLSDAAEQIKAAEAEIGMPNNVRGSFQGSAKAAQDSNKSLPLLILAAIVVIYIVLGILYESLVHPITVLTTLPSAGVGAVLALLIFKMEFSTISLIGIFLLIGIVKKNAILIIDFALEAERSRGLTPLQAVREACLLRFRPILMTTLAAALGALPLAIGFGEGSELRQPLGVAIIGGLIASQVLTLLTTPVVYILMDKLRRRSPSEQHLSRIHSEAPSTP</sequence>
<dbReference type="PRINTS" id="PR00702">
    <property type="entry name" value="ACRIFLAVINRP"/>
</dbReference>
<dbReference type="SUPFAM" id="SSF82714">
    <property type="entry name" value="Multidrug efflux transporter AcrB TolC docking domain, DN and DC subdomains"/>
    <property type="match status" value="2"/>
</dbReference>
<keyword evidence="6 8" id="KW-1133">Transmembrane helix</keyword>
<dbReference type="InterPro" id="IPR027463">
    <property type="entry name" value="AcrB_DN_DC_subdom"/>
</dbReference>
<feature type="transmembrane region" description="Helical" evidence="8">
    <location>
        <begin position="528"/>
        <end position="552"/>
    </location>
</feature>
<gene>
    <name evidence="9" type="ORF">GEV02_14345</name>
</gene>
<dbReference type="FunFam" id="1.20.1640.10:FF:000001">
    <property type="entry name" value="Efflux pump membrane transporter"/>
    <property type="match status" value="1"/>
</dbReference>
<dbReference type="SUPFAM" id="SSF82693">
    <property type="entry name" value="Multidrug efflux transporter AcrB pore domain, PN1, PN2, PC1 and PC2 subdomains"/>
    <property type="match status" value="3"/>
</dbReference>
<dbReference type="Gene3D" id="3.30.70.1430">
    <property type="entry name" value="Multidrug efflux transporter AcrB pore domain"/>
    <property type="match status" value="2"/>
</dbReference>
<feature type="transmembrane region" description="Helical" evidence="8">
    <location>
        <begin position="340"/>
        <end position="357"/>
    </location>
</feature>
<dbReference type="SUPFAM" id="SSF82866">
    <property type="entry name" value="Multidrug efflux transporter AcrB transmembrane domain"/>
    <property type="match status" value="2"/>
</dbReference>
<comment type="subcellular location">
    <subcellularLocation>
        <location evidence="1">Cell inner membrane</location>
        <topology evidence="1">Multi-pass membrane protein</topology>
    </subcellularLocation>
</comment>
<dbReference type="Gene3D" id="1.20.1640.10">
    <property type="entry name" value="Multidrug efflux transporter AcrB transmembrane domain"/>
    <property type="match status" value="3"/>
</dbReference>
<feature type="transmembrane region" description="Helical" evidence="8">
    <location>
        <begin position="970"/>
        <end position="995"/>
    </location>
</feature>
<evidence type="ECO:0000313" key="10">
    <source>
        <dbReference type="Proteomes" id="UP000440498"/>
    </source>
</evidence>
<feature type="transmembrane region" description="Helical" evidence="8">
    <location>
        <begin position="435"/>
        <end position="455"/>
    </location>
</feature>
<organism evidence="9 10">
    <name type="scientific">Rugamonas aquatica</name>
    <dbReference type="NCBI Taxonomy" id="2743357"/>
    <lineage>
        <taxon>Bacteria</taxon>
        <taxon>Pseudomonadati</taxon>
        <taxon>Pseudomonadota</taxon>
        <taxon>Betaproteobacteria</taxon>
        <taxon>Burkholderiales</taxon>
        <taxon>Oxalobacteraceae</taxon>
        <taxon>Telluria group</taxon>
        <taxon>Rugamonas</taxon>
    </lineage>
</organism>
<dbReference type="Gene3D" id="3.30.70.1440">
    <property type="entry name" value="Multidrug efflux transporter AcrB pore domain"/>
    <property type="match status" value="1"/>
</dbReference>
<dbReference type="Pfam" id="PF00873">
    <property type="entry name" value="ACR_tran"/>
    <property type="match status" value="2"/>
</dbReference>
<dbReference type="Gene3D" id="3.30.2090.10">
    <property type="entry name" value="Multidrug efflux transporter AcrB TolC docking domain, DN and DC subdomains"/>
    <property type="match status" value="2"/>
</dbReference>
<evidence type="ECO:0000256" key="6">
    <source>
        <dbReference type="ARBA" id="ARBA00022989"/>
    </source>
</evidence>
<evidence type="ECO:0000256" key="4">
    <source>
        <dbReference type="ARBA" id="ARBA00022519"/>
    </source>
</evidence>
<dbReference type="GO" id="GO:0005886">
    <property type="term" value="C:plasma membrane"/>
    <property type="evidence" value="ECO:0007669"/>
    <property type="project" value="UniProtKB-SubCell"/>
</dbReference>
<feature type="transmembrane region" description="Helical" evidence="8">
    <location>
        <begin position="12"/>
        <end position="35"/>
    </location>
</feature>
<accession>A0A6A7N2W3</accession>
<reference evidence="9 10" key="1">
    <citation type="submission" date="2019-10" db="EMBL/GenBank/DDBJ databases">
        <title>Two novel species isolated from a subtropical stream in China.</title>
        <authorList>
            <person name="Lu H."/>
        </authorList>
    </citation>
    <scope>NUCLEOTIDE SEQUENCE [LARGE SCALE GENOMIC DNA]</scope>
    <source>
        <strain evidence="9 10">FT29W</strain>
    </source>
</reference>
<feature type="transmembrane region" description="Helical" evidence="8">
    <location>
        <begin position="1015"/>
        <end position="1036"/>
    </location>
</feature>